<reference evidence="3 4" key="1">
    <citation type="submission" date="2016-06" db="EMBL/GenBank/DDBJ databases">
        <authorList>
            <person name="Kjaerup R.B."/>
            <person name="Dalgaard T.S."/>
            <person name="Juul-Madsen H.R."/>
        </authorList>
    </citation>
    <scope>NUCLEOTIDE SEQUENCE [LARGE SCALE GENOMIC DNA]</scope>
    <source>
        <strain evidence="3 4">Pb300</strain>
    </source>
</reference>
<feature type="compositionally biased region" description="Polar residues" evidence="2">
    <location>
        <begin position="368"/>
        <end position="384"/>
    </location>
</feature>
<keyword evidence="1" id="KW-0175">Coiled coil</keyword>
<evidence type="ECO:0000256" key="2">
    <source>
        <dbReference type="SAM" id="MobiDB-lite"/>
    </source>
</evidence>
<feature type="region of interest" description="Disordered" evidence="2">
    <location>
        <begin position="119"/>
        <end position="184"/>
    </location>
</feature>
<feature type="compositionally biased region" description="Polar residues" evidence="2">
    <location>
        <begin position="226"/>
        <end position="236"/>
    </location>
</feature>
<evidence type="ECO:0000256" key="1">
    <source>
        <dbReference type="SAM" id="Coils"/>
    </source>
</evidence>
<feature type="region of interest" description="Disordered" evidence="2">
    <location>
        <begin position="310"/>
        <end position="340"/>
    </location>
</feature>
<dbReference type="Proteomes" id="UP000242814">
    <property type="component" value="Unassembled WGS sequence"/>
</dbReference>
<feature type="compositionally biased region" description="Polar residues" evidence="2">
    <location>
        <begin position="54"/>
        <end position="70"/>
    </location>
</feature>
<dbReference type="AlphaFoldDB" id="A0A1D2J825"/>
<feature type="region of interest" description="Disordered" evidence="2">
    <location>
        <begin position="393"/>
        <end position="413"/>
    </location>
</feature>
<protein>
    <submittedName>
        <fullName evidence="3">Uncharacterized protein</fullName>
    </submittedName>
</protein>
<dbReference type="VEuPathDB" id="FungiDB:PABG_03175"/>
<name>A0A1D2J825_PARBR</name>
<evidence type="ECO:0000313" key="3">
    <source>
        <dbReference type="EMBL" id="ODH16722.1"/>
    </source>
</evidence>
<feature type="compositionally biased region" description="Polar residues" evidence="2">
    <location>
        <begin position="310"/>
        <end position="325"/>
    </location>
</feature>
<organism evidence="3 4">
    <name type="scientific">Paracoccidioides brasiliensis</name>
    <dbReference type="NCBI Taxonomy" id="121759"/>
    <lineage>
        <taxon>Eukaryota</taxon>
        <taxon>Fungi</taxon>
        <taxon>Dikarya</taxon>
        <taxon>Ascomycota</taxon>
        <taxon>Pezizomycotina</taxon>
        <taxon>Eurotiomycetes</taxon>
        <taxon>Eurotiomycetidae</taxon>
        <taxon>Onygenales</taxon>
        <taxon>Ajellomycetaceae</taxon>
        <taxon>Paracoccidioides</taxon>
    </lineage>
</organism>
<feature type="compositionally biased region" description="Polar residues" evidence="2">
    <location>
        <begin position="140"/>
        <end position="151"/>
    </location>
</feature>
<feature type="region of interest" description="Disordered" evidence="2">
    <location>
        <begin position="226"/>
        <end position="255"/>
    </location>
</feature>
<feature type="region of interest" description="Disordered" evidence="2">
    <location>
        <begin position="1"/>
        <end position="74"/>
    </location>
</feature>
<sequence>MEDSTTRPDTPMTPRRNDQHDAALGTPFLGRIFGLPNNKVNATPRPHVSEQEKTTPTQAAEMPTTLSQRPSRASSIVSTMTSSTIATLQDDARSTRSVRSVDILLGRRLFHINRDGSKISVSADNDLPPYSPPVPAYTPFSGQLNTGTQDDPQPPEPATPTGPTPTRALAPAPSPTPAPTQKSRMHIPFWMDRPRHRRQSSSISQGNVRASLGLLNSNSMFDLSKLPSANRSNADSETPDENGVYRSPSFNPGPERISVVPTRRSASQGNIATDNIHSLPGSKDASYLRRRNGVRLPKLFTSLANIKFGSSSDQEQDQDITSSGDHVTHSAGPSFGSGQRKFAQSPEFIVHGTSSGFLTPSYSTHLSPNDGTYHHSSSLPNIPTHSLVVPQSPAKVEEGHADTETPPPMEDENDVSIHYTRLIRSIDRDHRKALHARDQELAAMRERLNEIDQVYRQELRSRDFTIDDLRKRLENLQKQMTESIERAKNEVDDMWEIRWKDRDRHLVERMRRIEIESQIQVENAVADRDEEWAAEWEKRNSVLLERLRIAESRSAEDTERDEQKQSMDVFTLSVDWNAERDPHRRKSRMNLFE</sequence>
<proteinExistence type="predicted"/>
<dbReference type="VEuPathDB" id="FungiDB:PADG_11304"/>
<comment type="caution">
    <text evidence="3">The sequence shown here is derived from an EMBL/GenBank/DDBJ whole genome shotgun (WGS) entry which is preliminary data.</text>
</comment>
<gene>
    <name evidence="3" type="ORF">ACO22_06330</name>
</gene>
<evidence type="ECO:0000313" key="4">
    <source>
        <dbReference type="Proteomes" id="UP000242814"/>
    </source>
</evidence>
<dbReference type="EMBL" id="LZYO01000334">
    <property type="protein sequence ID" value="ODH16722.1"/>
    <property type="molecule type" value="Genomic_DNA"/>
</dbReference>
<feature type="region of interest" description="Disordered" evidence="2">
    <location>
        <begin position="368"/>
        <end position="387"/>
    </location>
</feature>
<feature type="coiled-coil region" evidence="1">
    <location>
        <begin position="459"/>
        <end position="493"/>
    </location>
</feature>
<feature type="compositionally biased region" description="Pro residues" evidence="2">
    <location>
        <begin position="152"/>
        <end position="163"/>
    </location>
</feature>
<accession>A0A1D2J825</accession>